<organism evidence="1 2">
    <name type="scientific">Amphibalanus amphitrite</name>
    <name type="common">Striped barnacle</name>
    <name type="synonym">Balanus amphitrite</name>
    <dbReference type="NCBI Taxonomy" id="1232801"/>
    <lineage>
        <taxon>Eukaryota</taxon>
        <taxon>Metazoa</taxon>
        <taxon>Ecdysozoa</taxon>
        <taxon>Arthropoda</taxon>
        <taxon>Crustacea</taxon>
        <taxon>Multicrustacea</taxon>
        <taxon>Cirripedia</taxon>
        <taxon>Thoracica</taxon>
        <taxon>Thoracicalcarea</taxon>
        <taxon>Balanomorpha</taxon>
        <taxon>Balanoidea</taxon>
        <taxon>Balanidae</taxon>
        <taxon>Amphibalaninae</taxon>
        <taxon>Amphibalanus</taxon>
    </lineage>
</organism>
<evidence type="ECO:0000313" key="2">
    <source>
        <dbReference type="Proteomes" id="UP000440578"/>
    </source>
</evidence>
<keyword evidence="2" id="KW-1185">Reference proteome</keyword>
<protein>
    <submittedName>
        <fullName evidence="1">Uncharacterized protein</fullName>
    </submittedName>
</protein>
<accession>A0A6A4XGN6</accession>
<gene>
    <name evidence="1" type="ORF">FJT64_015522</name>
</gene>
<dbReference type="EMBL" id="VIIS01000062">
    <property type="protein sequence ID" value="KAF0313942.1"/>
    <property type="molecule type" value="Genomic_DNA"/>
</dbReference>
<sequence>MSRPVIKKRVLDFVQTLPGARISSQAMSQIDGSVDKILELFEDTQAGGDEKEELLHELVRFLQHVADVSDFRVLSGQESKQINQGSVLAGANILKNRVTAKSRTLPSVGQSAVKEGIDALYAVLVD</sequence>
<evidence type="ECO:0000313" key="1">
    <source>
        <dbReference type="EMBL" id="KAF0313942.1"/>
    </source>
</evidence>
<name>A0A6A4XGN6_AMPAM</name>
<proteinExistence type="predicted"/>
<dbReference type="AlphaFoldDB" id="A0A6A4XGN6"/>
<dbReference type="Proteomes" id="UP000440578">
    <property type="component" value="Unassembled WGS sequence"/>
</dbReference>
<comment type="caution">
    <text evidence="1">The sequence shown here is derived from an EMBL/GenBank/DDBJ whole genome shotgun (WGS) entry which is preliminary data.</text>
</comment>
<reference evidence="1 2" key="1">
    <citation type="submission" date="2019-07" db="EMBL/GenBank/DDBJ databases">
        <title>Draft genome assembly of a fouling barnacle, Amphibalanus amphitrite (Darwin, 1854): The first reference genome for Thecostraca.</title>
        <authorList>
            <person name="Kim W."/>
        </authorList>
    </citation>
    <scope>NUCLEOTIDE SEQUENCE [LARGE SCALE GENOMIC DNA]</scope>
    <source>
        <strain evidence="1">SNU_AA5</strain>
        <tissue evidence="1">Soma without cirri and trophi</tissue>
    </source>
</reference>